<dbReference type="InterPro" id="IPR052736">
    <property type="entry name" value="Stf3_sulfotransferase"/>
</dbReference>
<dbReference type="PANTHER" id="PTHR36451:SF1">
    <property type="entry name" value="OMEGA-HYDROXY-BETA-DIHYDROMENAQUINONE-9 SULFOTRANSFERASE STF3"/>
    <property type="match status" value="1"/>
</dbReference>
<evidence type="ECO:0000313" key="1">
    <source>
        <dbReference type="EMBL" id="THV30088.1"/>
    </source>
</evidence>
<accession>A0A4S8PHI6</accession>
<dbReference type="Gene3D" id="3.40.50.300">
    <property type="entry name" value="P-loop containing nucleotide triphosphate hydrolases"/>
    <property type="match status" value="1"/>
</dbReference>
<name>A0A4S8PHI6_9ACTN</name>
<keyword evidence="1" id="KW-0808">Transferase</keyword>
<dbReference type="OrthoDB" id="9777890at2"/>
<sequence>MRRVSFTAKALNLVLAPSTSGRKRPLEAWAKTVSEVVRSSGHSAEGEETFIEEFGFMLKCLADEPRLTPLGWTSAIAEAKPRLENRLRVKAIAAEHPAVLDERIERPVFVIGLPRTATSLAHRILAASDDHRGPYMWEMLHTDLETSPEVIGKRIDAAAKGIKLMMRVAPSWKVIHPSAVDIPEESMMVLPHGVYHLFLRGLMPEYREWLAARDTTPDYEYLKLALQILQHGREPKRWVLKYPGHLSDIETIRKVFPDATFVWTHRDPVTVIGSLCSLMETSWSTYQQRPDLHDIGRLAVELTSEAVRKGRESRVALPAGTIVDVPYALLNSDPHHEVPKIYEAIGATWTEKDAGNLDAVVTGPVTDRKHEYGVARYGLDLSGVEDAFGDYTRLVASLNR</sequence>
<evidence type="ECO:0000313" key="2">
    <source>
        <dbReference type="Proteomes" id="UP000305792"/>
    </source>
</evidence>
<proteinExistence type="predicted"/>
<dbReference type="GO" id="GO:0016740">
    <property type="term" value="F:transferase activity"/>
    <property type="evidence" value="ECO:0007669"/>
    <property type="project" value="UniProtKB-KW"/>
</dbReference>
<comment type="caution">
    <text evidence="1">The sequence shown here is derived from an EMBL/GenBank/DDBJ whole genome shotgun (WGS) entry which is preliminary data.</text>
</comment>
<keyword evidence="2" id="KW-1185">Reference proteome</keyword>
<dbReference type="InterPro" id="IPR027417">
    <property type="entry name" value="P-loop_NTPase"/>
</dbReference>
<dbReference type="EMBL" id="STGX01000004">
    <property type="protein sequence ID" value="THV30088.1"/>
    <property type="molecule type" value="Genomic_DNA"/>
</dbReference>
<reference evidence="1 2" key="1">
    <citation type="journal article" date="2018" name="Int. J. Syst. Evol. Microbiol.">
        <title>Glycomyces paridis sp. nov., isolated from the medicinal plant Paris polyphylla.</title>
        <authorList>
            <person name="Fang X.M."/>
            <person name="Bai J.L."/>
            <person name="Su J."/>
            <person name="Zhao L.L."/>
            <person name="Liu H.Y."/>
            <person name="Ma B.P."/>
            <person name="Zhang Y.Q."/>
            <person name="Yu L.Y."/>
        </authorList>
    </citation>
    <scope>NUCLEOTIDE SEQUENCE [LARGE SCALE GENOMIC DNA]</scope>
    <source>
        <strain evidence="1 2">CPCC 204357</strain>
    </source>
</reference>
<dbReference type="Pfam" id="PF13469">
    <property type="entry name" value="Sulfotransfer_3"/>
    <property type="match status" value="1"/>
</dbReference>
<dbReference type="RefSeq" id="WP_136528961.1">
    <property type="nucleotide sequence ID" value="NZ_STGX01000004.1"/>
</dbReference>
<protein>
    <submittedName>
        <fullName evidence="1">Sulfotransferase</fullName>
    </submittedName>
</protein>
<dbReference type="AlphaFoldDB" id="A0A4S8PHI6"/>
<dbReference type="PANTHER" id="PTHR36451">
    <property type="entry name" value="PAPS-DEPENDENT SULFOTRANSFERASE STF3"/>
    <property type="match status" value="1"/>
</dbReference>
<dbReference type="Proteomes" id="UP000305792">
    <property type="component" value="Unassembled WGS sequence"/>
</dbReference>
<dbReference type="SUPFAM" id="SSF52540">
    <property type="entry name" value="P-loop containing nucleoside triphosphate hydrolases"/>
    <property type="match status" value="1"/>
</dbReference>
<gene>
    <name evidence="1" type="ORF">E9998_06840</name>
</gene>
<organism evidence="1 2">
    <name type="scientific">Glycomyces paridis</name>
    <dbReference type="NCBI Taxonomy" id="2126555"/>
    <lineage>
        <taxon>Bacteria</taxon>
        <taxon>Bacillati</taxon>
        <taxon>Actinomycetota</taxon>
        <taxon>Actinomycetes</taxon>
        <taxon>Glycomycetales</taxon>
        <taxon>Glycomycetaceae</taxon>
        <taxon>Glycomyces</taxon>
    </lineage>
</organism>